<accession>A0A1F5DMH3</accession>
<dbReference type="EMBL" id="MEZN01000019">
    <property type="protein sequence ID" value="OGD56264.1"/>
    <property type="molecule type" value="Genomic_DNA"/>
</dbReference>
<organism evidence="1 2">
    <name type="scientific">Candidatus Beckwithbacteria bacterium RIFCSPHIGHO2_12_FULL_47_17</name>
    <dbReference type="NCBI Taxonomy" id="1797460"/>
    <lineage>
        <taxon>Bacteria</taxon>
        <taxon>Candidatus Beckwithiibacteriota</taxon>
    </lineage>
</organism>
<proteinExistence type="predicted"/>
<reference evidence="1 2" key="1">
    <citation type="journal article" date="2016" name="Nat. Commun.">
        <title>Thousands of microbial genomes shed light on interconnected biogeochemical processes in an aquifer system.</title>
        <authorList>
            <person name="Anantharaman K."/>
            <person name="Brown C.T."/>
            <person name="Hug L.A."/>
            <person name="Sharon I."/>
            <person name="Castelle C.J."/>
            <person name="Probst A.J."/>
            <person name="Thomas B.C."/>
            <person name="Singh A."/>
            <person name="Wilkins M.J."/>
            <person name="Karaoz U."/>
            <person name="Brodie E.L."/>
            <person name="Williams K.H."/>
            <person name="Hubbard S.S."/>
            <person name="Banfield J.F."/>
        </authorList>
    </citation>
    <scope>NUCLEOTIDE SEQUENCE [LARGE SCALE GENOMIC DNA]</scope>
</reference>
<evidence type="ECO:0000313" key="2">
    <source>
        <dbReference type="Proteomes" id="UP000176791"/>
    </source>
</evidence>
<comment type="caution">
    <text evidence="1">The sequence shown here is derived from an EMBL/GenBank/DDBJ whole genome shotgun (WGS) entry which is preliminary data.</text>
</comment>
<evidence type="ECO:0000313" key="1">
    <source>
        <dbReference type="EMBL" id="OGD56264.1"/>
    </source>
</evidence>
<protein>
    <submittedName>
        <fullName evidence="1">Uncharacterized protein</fullName>
    </submittedName>
</protein>
<dbReference type="AlphaFoldDB" id="A0A1F5DMH3"/>
<dbReference type="STRING" id="1797460.A3E73_02385"/>
<gene>
    <name evidence="1" type="ORF">A3E73_02385</name>
</gene>
<sequence length="69" mass="7460">MTENIQPAAQIDKNALLQQVLTELTADGTIEISWQSIESLLGAKLAGLGGSSDEAKNYLVEVSKREEEN</sequence>
<name>A0A1F5DMH3_9BACT</name>
<dbReference type="Proteomes" id="UP000176791">
    <property type="component" value="Unassembled WGS sequence"/>
</dbReference>